<dbReference type="Proteomes" id="UP001500618">
    <property type="component" value="Unassembled WGS sequence"/>
</dbReference>
<sequence length="343" mass="35436">MDTVRRWTRTVAAVGAIALVAGFGTTAGADAWDARQPGPAELFTGTDGSTNYFRSAIPANPKLDSHSASMVATMGSNTPRVNGPQWQITIYDASNSDPVYHPSFSESDWGCSVGGSIHIPAYATRELPAPGDEWIVVHNKDDGTIKSIWGASKSSGQWNGSCGGNWPAASGGGAASKTEGVGTGAEVQAGSGFILNSEIQTGSIEHALYFTSTKSCRAFRAPAGKSDGDGSGNSCLPMGARMQLDPSVQCDTLSGASAGEKMICVAMQKYGGYILDSGGPGPISGIGVAGDDLTDPSRSPWQRPGNGMRDGGILDNVGLDGSTGALHHIPWNKLRVLATWNGQ</sequence>
<dbReference type="RefSeq" id="WP_163569138.1">
    <property type="nucleotide sequence ID" value="NZ_BAAANY010000011.1"/>
</dbReference>
<keyword evidence="3" id="KW-1185">Reference proteome</keyword>
<name>A0ABN2H7G1_9ACTN</name>
<reference evidence="2 3" key="1">
    <citation type="journal article" date="2019" name="Int. J. Syst. Evol. Microbiol.">
        <title>The Global Catalogue of Microorganisms (GCM) 10K type strain sequencing project: providing services to taxonomists for standard genome sequencing and annotation.</title>
        <authorList>
            <consortium name="The Broad Institute Genomics Platform"/>
            <consortium name="The Broad Institute Genome Sequencing Center for Infectious Disease"/>
            <person name="Wu L."/>
            <person name="Ma J."/>
        </authorList>
    </citation>
    <scope>NUCLEOTIDE SEQUENCE [LARGE SCALE GENOMIC DNA]</scope>
    <source>
        <strain evidence="2 3">JCM 14718</strain>
    </source>
</reference>
<evidence type="ECO:0000256" key="1">
    <source>
        <dbReference type="SAM" id="SignalP"/>
    </source>
</evidence>
<evidence type="ECO:0008006" key="4">
    <source>
        <dbReference type="Google" id="ProtNLM"/>
    </source>
</evidence>
<accession>A0ABN2H7G1</accession>
<dbReference type="EMBL" id="BAAANY010000011">
    <property type="protein sequence ID" value="GAA1683246.1"/>
    <property type="molecule type" value="Genomic_DNA"/>
</dbReference>
<feature type="chain" id="PRO_5045234147" description="DUF946 domain-containing protein" evidence="1">
    <location>
        <begin position="32"/>
        <end position="343"/>
    </location>
</feature>
<evidence type="ECO:0000313" key="2">
    <source>
        <dbReference type="EMBL" id="GAA1683246.1"/>
    </source>
</evidence>
<evidence type="ECO:0000313" key="3">
    <source>
        <dbReference type="Proteomes" id="UP001500618"/>
    </source>
</evidence>
<feature type="signal peptide" evidence="1">
    <location>
        <begin position="1"/>
        <end position="31"/>
    </location>
</feature>
<protein>
    <recommendedName>
        <fullName evidence="4">DUF946 domain-containing protein</fullName>
    </recommendedName>
</protein>
<organism evidence="2 3">
    <name type="scientific">Fodinicola feengrottensis</name>
    <dbReference type="NCBI Taxonomy" id="435914"/>
    <lineage>
        <taxon>Bacteria</taxon>
        <taxon>Bacillati</taxon>
        <taxon>Actinomycetota</taxon>
        <taxon>Actinomycetes</taxon>
        <taxon>Mycobacteriales</taxon>
        <taxon>Fodinicola</taxon>
    </lineage>
</organism>
<proteinExistence type="predicted"/>
<comment type="caution">
    <text evidence="2">The sequence shown here is derived from an EMBL/GenBank/DDBJ whole genome shotgun (WGS) entry which is preliminary data.</text>
</comment>
<gene>
    <name evidence="2" type="ORF">GCM10009765_35570</name>
</gene>
<keyword evidence="1" id="KW-0732">Signal</keyword>